<dbReference type="Proteomes" id="UP001163293">
    <property type="component" value="Chromosome"/>
</dbReference>
<dbReference type="EMBL" id="CP101185">
    <property type="protein sequence ID" value="UYV98488.1"/>
    <property type="molecule type" value="Genomic_DNA"/>
</dbReference>
<evidence type="ECO:0000313" key="2">
    <source>
        <dbReference type="Proteomes" id="UP001163293"/>
    </source>
</evidence>
<keyword evidence="2" id="KW-1185">Reference proteome</keyword>
<protein>
    <submittedName>
        <fullName evidence="1">Uncharacterized protein</fullName>
    </submittedName>
</protein>
<reference evidence="1" key="1">
    <citation type="submission" date="2022-07" db="EMBL/GenBank/DDBJ databases">
        <authorList>
            <person name="Wu T."/>
        </authorList>
    </citation>
    <scope>NUCLEOTIDE SEQUENCE</scope>
    <source>
        <strain evidence="1">SD-1</strain>
    </source>
</reference>
<proteinExistence type="predicted"/>
<name>A0AAX3ELB6_PAEUR</name>
<evidence type="ECO:0000313" key="1">
    <source>
        <dbReference type="EMBL" id="UYV98488.1"/>
    </source>
</evidence>
<accession>A0AAX3ELB6</accession>
<gene>
    <name evidence="1" type="ORF">NL394_04460</name>
</gene>
<dbReference type="AlphaFoldDB" id="A0AAX3ELB6"/>
<dbReference type="RefSeq" id="WP_069695424.1">
    <property type="nucleotide sequence ID" value="NZ_CP043010.1"/>
</dbReference>
<organism evidence="1 2">
    <name type="scientific">Paenarthrobacter ureafaciens</name>
    <dbReference type="NCBI Taxonomy" id="37931"/>
    <lineage>
        <taxon>Bacteria</taxon>
        <taxon>Bacillati</taxon>
        <taxon>Actinomycetota</taxon>
        <taxon>Actinomycetes</taxon>
        <taxon>Micrococcales</taxon>
        <taxon>Micrococcaceae</taxon>
        <taxon>Paenarthrobacter</taxon>
    </lineage>
</organism>
<sequence length="85" mass="9371">MTTVYDLDLGFSPDGDAVHPVDRVGTLPSLDAAKAAAEQEAGKPLQWRWMEARRVWRAEVGYQRAAEISEGTRVERIDVKAGLMG</sequence>